<dbReference type="CDD" id="cd02042">
    <property type="entry name" value="ParAB_family"/>
    <property type="match status" value="1"/>
</dbReference>
<evidence type="ECO:0000259" key="1">
    <source>
        <dbReference type="Pfam" id="PF01656"/>
    </source>
</evidence>
<dbReference type="eggNOG" id="COG1192">
    <property type="taxonomic scope" value="Bacteria"/>
</dbReference>
<sequence length="229" mass="25005">MTIVVIGHPKGGVGKSTVATSYARRAMDEALSVVLVDTDSTSSSANFGAIRAHLGTTPHVQVVQIIDAPTRSIIDLNEKYDVVVVDIGARDYSKVTELARIADLWVAPTQLGQNDMAATVLLYEAFQHANHSHIRGRIPIGILFNKVPGPWNSTEEQDAREFLNQECPGIHLFNASLKERKAWRDAGRIGSGISEMTQSTAAKARDEFEAFFQESMALMQSAAKKAIKK</sequence>
<dbReference type="Proteomes" id="UP000008332">
    <property type="component" value="Plasmid unnamed1"/>
</dbReference>
<dbReference type="OrthoDB" id="69313at2"/>
<dbReference type="Gene3D" id="3.40.50.300">
    <property type="entry name" value="P-loop containing nucleotide triphosphate hydrolases"/>
    <property type="match status" value="1"/>
</dbReference>
<dbReference type="InterPro" id="IPR002586">
    <property type="entry name" value="CobQ/CobB/MinD/ParA_Nub-bd_dom"/>
</dbReference>
<dbReference type="KEGG" id="rfr:Rfer_4285"/>
<evidence type="ECO:0000313" key="3">
    <source>
        <dbReference type="Proteomes" id="UP000008332"/>
    </source>
</evidence>
<dbReference type="InterPro" id="IPR050678">
    <property type="entry name" value="DNA_Partitioning_ATPase"/>
</dbReference>
<dbReference type="RefSeq" id="WP_011458767.1">
    <property type="nucleotide sequence ID" value="NC_007901.1"/>
</dbReference>
<geneLocation type="plasmid" evidence="3">
    <name>pDSM15236</name>
</geneLocation>
<proteinExistence type="predicted"/>
<organism evidence="2 3">
    <name type="scientific">Albidiferax ferrireducens (strain ATCC BAA-621 / DSM 15236 / T118)</name>
    <name type="common">Rhodoferax ferrireducens</name>
    <dbReference type="NCBI Taxonomy" id="338969"/>
    <lineage>
        <taxon>Bacteria</taxon>
        <taxon>Pseudomonadati</taxon>
        <taxon>Pseudomonadota</taxon>
        <taxon>Betaproteobacteria</taxon>
        <taxon>Burkholderiales</taxon>
        <taxon>Comamonadaceae</taxon>
        <taxon>Rhodoferax</taxon>
    </lineage>
</organism>
<accession>Q21QH3</accession>
<gene>
    <name evidence="2" type="ordered locus">Rfer_4285</name>
</gene>
<protein>
    <submittedName>
        <fullName evidence="2">ATPases involved in chromosome partitioning-like</fullName>
    </submittedName>
</protein>
<dbReference type="PANTHER" id="PTHR13696:SF96">
    <property type="entry name" value="COBQ_COBB_MIND_PARA NUCLEOTIDE BINDING DOMAIN-CONTAINING PROTEIN"/>
    <property type="match status" value="1"/>
</dbReference>
<dbReference type="Pfam" id="PF01656">
    <property type="entry name" value="CbiA"/>
    <property type="match status" value="1"/>
</dbReference>
<feature type="domain" description="CobQ/CobB/MinD/ParA nucleotide binding" evidence="1">
    <location>
        <begin position="5"/>
        <end position="184"/>
    </location>
</feature>
<reference evidence="3" key="1">
    <citation type="submission" date="2006-02" db="EMBL/GenBank/DDBJ databases">
        <title>Complete sequence of plasmid 1 of Rhodoferax ferrireducens DSM 15236.</title>
        <authorList>
            <person name="Copeland A."/>
            <person name="Lucas S."/>
            <person name="Lapidus A."/>
            <person name="Barry K."/>
            <person name="Detter J.C."/>
            <person name="Glavina del Rio T."/>
            <person name="Hammon N."/>
            <person name="Israni S."/>
            <person name="Pitluck S."/>
            <person name="Brettin T."/>
            <person name="Bruce D."/>
            <person name="Han C."/>
            <person name="Tapia R."/>
            <person name="Gilna P."/>
            <person name="Kiss H."/>
            <person name="Schmutz J."/>
            <person name="Larimer F."/>
            <person name="Land M."/>
            <person name="Kyrpides N."/>
            <person name="Ivanova N."/>
            <person name="Richardson P."/>
        </authorList>
    </citation>
    <scope>NUCLEOTIDE SEQUENCE [LARGE SCALE GENOMIC DNA]</scope>
    <source>
        <strain evidence="3">ATCC BAA-621 / DSM 15236 / T118</strain>
        <plasmid evidence="3">Plasmid pDSM15236</plasmid>
    </source>
</reference>
<dbReference type="EMBL" id="CP000268">
    <property type="protein sequence ID" value="ABD71972.1"/>
    <property type="molecule type" value="Genomic_DNA"/>
</dbReference>
<dbReference type="PANTHER" id="PTHR13696">
    <property type="entry name" value="P-LOOP CONTAINING NUCLEOSIDE TRIPHOSPHATE HYDROLASE"/>
    <property type="match status" value="1"/>
</dbReference>
<dbReference type="AlphaFoldDB" id="Q21QH3"/>
<evidence type="ECO:0000313" key="2">
    <source>
        <dbReference type="EMBL" id="ABD71972.1"/>
    </source>
</evidence>
<dbReference type="HOGENOM" id="CLU_037612_5_7_4"/>
<dbReference type="SUPFAM" id="SSF52540">
    <property type="entry name" value="P-loop containing nucleoside triphosphate hydrolases"/>
    <property type="match status" value="1"/>
</dbReference>
<keyword evidence="2" id="KW-0614">Plasmid</keyword>
<dbReference type="PIRSF" id="PIRSF009320">
    <property type="entry name" value="Nuc_binding_HP_1000"/>
    <property type="match status" value="1"/>
</dbReference>
<dbReference type="InterPro" id="IPR027417">
    <property type="entry name" value="P-loop_NTPase"/>
</dbReference>
<name>Q21QH3_ALBFT</name>
<keyword evidence="3" id="KW-1185">Reference proteome</keyword>